<protein>
    <recommendedName>
        <fullName evidence="5">Cullin family profile domain-containing protein</fullName>
    </recommendedName>
</protein>
<dbReference type="EMBL" id="CAJNOU010006165">
    <property type="protein sequence ID" value="CAF1498371.1"/>
    <property type="molecule type" value="Genomic_DNA"/>
</dbReference>
<comment type="caution">
    <text evidence="6">The sequence shown here is derived from an EMBL/GenBank/DDBJ whole genome shotgun (WGS) entry which is preliminary data.</text>
</comment>
<accession>A0A815SZ09</accession>
<dbReference type="GO" id="GO:0006511">
    <property type="term" value="P:ubiquitin-dependent protein catabolic process"/>
    <property type="evidence" value="ECO:0007669"/>
    <property type="project" value="InterPro"/>
</dbReference>
<proteinExistence type="inferred from homology"/>
<feature type="chain" id="PRO_5032857655" description="Cullin family profile domain-containing protein" evidence="4">
    <location>
        <begin position="17"/>
        <end position="368"/>
    </location>
</feature>
<dbReference type="SUPFAM" id="SSF75632">
    <property type="entry name" value="Cullin homology domain"/>
    <property type="match status" value="1"/>
</dbReference>
<dbReference type="InterPro" id="IPR001373">
    <property type="entry name" value="Cullin_N"/>
</dbReference>
<evidence type="ECO:0000256" key="2">
    <source>
        <dbReference type="PROSITE-ProRule" id="PRU00330"/>
    </source>
</evidence>
<dbReference type="Pfam" id="PF00888">
    <property type="entry name" value="Cullin"/>
    <property type="match status" value="1"/>
</dbReference>
<evidence type="ECO:0000313" key="6">
    <source>
        <dbReference type="EMBL" id="CAF1498371.1"/>
    </source>
</evidence>
<keyword evidence="4" id="KW-0732">Signal</keyword>
<gene>
    <name evidence="6" type="ORF">SEV965_LOCUS35940</name>
</gene>
<dbReference type="InterPro" id="IPR036317">
    <property type="entry name" value="Cullin_homology_sf"/>
</dbReference>
<evidence type="ECO:0000259" key="5">
    <source>
        <dbReference type="PROSITE" id="PS50069"/>
    </source>
</evidence>
<dbReference type="AlphaFoldDB" id="A0A815SZ09"/>
<sequence>MAMGIWKLVFFEPLRSQLTLTCLQFINTERQNEIIDTRFIRAIVQSYGKDQDFSLFVLKFIWKILVELDFDEDSSVPYYIDQITSSRLKIYKDNFEVEQRFQVDIHRVESYLHSSTLAPLIKKLEQIFILDQLEPIYTEAKTLLHNENYSHFAFLFKLVGRIPNTIIELKKIVEENFCPKVIKSITPISVTAIDASTNYVESILNIREEFFKVVQEFFHNDEHFVAAVEKTCRNFINNNVLPESADNAGKSAELLARYCDKLLRKGSEIDIEEKFNQIMIGFDYVKDKDVFEKFYYKMLFKRLLCGVRKYEYSEESMILRLKTICDLTYISKLQELFQDGNISKTLLDQYRLYCEKNKINDIGINILN</sequence>
<dbReference type="InterPro" id="IPR016158">
    <property type="entry name" value="Cullin_homology"/>
</dbReference>
<evidence type="ECO:0000256" key="3">
    <source>
        <dbReference type="RuleBase" id="RU003829"/>
    </source>
</evidence>
<feature type="signal peptide" evidence="4">
    <location>
        <begin position="1"/>
        <end position="16"/>
    </location>
</feature>
<evidence type="ECO:0000256" key="4">
    <source>
        <dbReference type="SAM" id="SignalP"/>
    </source>
</evidence>
<dbReference type="PROSITE" id="PS50069">
    <property type="entry name" value="CULLIN_2"/>
    <property type="match status" value="1"/>
</dbReference>
<dbReference type="PANTHER" id="PTHR11932">
    <property type="entry name" value="CULLIN"/>
    <property type="match status" value="1"/>
</dbReference>
<feature type="domain" description="Cullin family profile" evidence="5">
    <location>
        <begin position="250"/>
        <end position="368"/>
    </location>
</feature>
<organism evidence="6 7">
    <name type="scientific">Rotaria sordida</name>
    <dbReference type="NCBI Taxonomy" id="392033"/>
    <lineage>
        <taxon>Eukaryota</taxon>
        <taxon>Metazoa</taxon>
        <taxon>Spiralia</taxon>
        <taxon>Gnathifera</taxon>
        <taxon>Rotifera</taxon>
        <taxon>Eurotatoria</taxon>
        <taxon>Bdelloidea</taxon>
        <taxon>Philodinida</taxon>
        <taxon>Philodinidae</taxon>
        <taxon>Rotaria</taxon>
    </lineage>
</organism>
<dbReference type="Proteomes" id="UP000663889">
    <property type="component" value="Unassembled WGS sequence"/>
</dbReference>
<comment type="similarity">
    <text evidence="1 2 3">Belongs to the cullin family.</text>
</comment>
<dbReference type="SMART" id="SM00182">
    <property type="entry name" value="CULLIN"/>
    <property type="match status" value="1"/>
</dbReference>
<evidence type="ECO:0000256" key="1">
    <source>
        <dbReference type="ARBA" id="ARBA00006019"/>
    </source>
</evidence>
<evidence type="ECO:0000313" key="7">
    <source>
        <dbReference type="Proteomes" id="UP000663889"/>
    </source>
</evidence>
<dbReference type="InterPro" id="IPR045093">
    <property type="entry name" value="Cullin"/>
</dbReference>
<reference evidence="6" key="1">
    <citation type="submission" date="2021-02" db="EMBL/GenBank/DDBJ databases">
        <authorList>
            <person name="Nowell W R."/>
        </authorList>
    </citation>
    <scope>NUCLEOTIDE SEQUENCE</scope>
</reference>
<dbReference type="InterPro" id="IPR016159">
    <property type="entry name" value="Cullin_repeat-like_dom_sf"/>
</dbReference>
<dbReference type="Gene3D" id="1.20.1310.10">
    <property type="entry name" value="Cullin Repeats"/>
    <property type="match status" value="3"/>
</dbReference>
<dbReference type="SUPFAM" id="SSF74788">
    <property type="entry name" value="Cullin repeat-like"/>
    <property type="match status" value="1"/>
</dbReference>
<name>A0A815SZ09_9BILA</name>
<dbReference type="GO" id="GO:0031625">
    <property type="term" value="F:ubiquitin protein ligase binding"/>
    <property type="evidence" value="ECO:0007669"/>
    <property type="project" value="InterPro"/>
</dbReference>